<protein>
    <recommendedName>
        <fullName evidence="2 5">peptidylprolyl isomerase</fullName>
        <ecNumber evidence="2 5">5.2.1.8</ecNumber>
    </recommendedName>
</protein>
<dbReference type="EMBL" id="KB454507">
    <property type="protein sequence ID" value="EME29596.1"/>
    <property type="molecule type" value="Genomic_DNA"/>
</dbReference>
<dbReference type="EC" id="5.2.1.8" evidence="2 5"/>
<dbReference type="OrthoDB" id="3654at2759"/>
<dbReference type="Pfam" id="PF00254">
    <property type="entry name" value="FKBP_C"/>
    <property type="match status" value="1"/>
</dbReference>
<evidence type="ECO:0000256" key="3">
    <source>
        <dbReference type="ARBA" id="ARBA00023110"/>
    </source>
</evidence>
<dbReference type="eggNOG" id="KOG0549">
    <property type="taxonomic scope" value="Eukaryota"/>
</dbReference>
<dbReference type="STRING" id="130081.M2W1P4"/>
<feature type="transmembrane region" description="Helical" evidence="6">
    <location>
        <begin position="46"/>
        <end position="63"/>
    </location>
</feature>
<evidence type="ECO:0000256" key="2">
    <source>
        <dbReference type="ARBA" id="ARBA00013194"/>
    </source>
</evidence>
<evidence type="ECO:0000256" key="1">
    <source>
        <dbReference type="ARBA" id="ARBA00000971"/>
    </source>
</evidence>
<dbReference type="AlphaFoldDB" id="M2W1P4"/>
<dbReference type="GeneID" id="17088380"/>
<gene>
    <name evidence="8" type="ORF">Gasu_30350</name>
</gene>
<dbReference type="Gene3D" id="3.10.50.40">
    <property type="match status" value="1"/>
</dbReference>
<reference evidence="9" key="1">
    <citation type="journal article" date="2013" name="Science">
        <title>Gene transfer from bacteria and archaea facilitated evolution of an extremophilic eukaryote.</title>
        <authorList>
            <person name="Schonknecht G."/>
            <person name="Chen W.H."/>
            <person name="Ternes C.M."/>
            <person name="Barbier G.G."/>
            <person name="Shrestha R.P."/>
            <person name="Stanke M."/>
            <person name="Brautigam A."/>
            <person name="Baker B.J."/>
            <person name="Banfield J.F."/>
            <person name="Garavito R.M."/>
            <person name="Carr K."/>
            <person name="Wilkerson C."/>
            <person name="Rensing S.A."/>
            <person name="Gagneul D."/>
            <person name="Dickenson N.E."/>
            <person name="Oesterhelt C."/>
            <person name="Lercher M.J."/>
            <person name="Weber A.P."/>
        </authorList>
    </citation>
    <scope>NUCLEOTIDE SEQUENCE [LARGE SCALE GENOMIC DNA]</scope>
    <source>
        <strain evidence="9">074W</strain>
    </source>
</reference>
<evidence type="ECO:0000313" key="9">
    <source>
        <dbReference type="Proteomes" id="UP000030680"/>
    </source>
</evidence>
<comment type="catalytic activity">
    <reaction evidence="1 5">
        <text>[protein]-peptidylproline (omega=180) = [protein]-peptidylproline (omega=0)</text>
        <dbReference type="Rhea" id="RHEA:16237"/>
        <dbReference type="Rhea" id="RHEA-COMP:10747"/>
        <dbReference type="Rhea" id="RHEA-COMP:10748"/>
        <dbReference type="ChEBI" id="CHEBI:83833"/>
        <dbReference type="ChEBI" id="CHEBI:83834"/>
        <dbReference type="EC" id="5.2.1.8"/>
    </reaction>
</comment>
<dbReference type="KEGG" id="gsl:Gasu_30350"/>
<evidence type="ECO:0000259" key="7">
    <source>
        <dbReference type="PROSITE" id="PS50059"/>
    </source>
</evidence>
<evidence type="ECO:0000256" key="4">
    <source>
        <dbReference type="ARBA" id="ARBA00023235"/>
    </source>
</evidence>
<evidence type="ECO:0000313" key="8">
    <source>
        <dbReference type="EMBL" id="EME29596.1"/>
    </source>
</evidence>
<keyword evidence="4 5" id="KW-0413">Isomerase</keyword>
<dbReference type="PANTHER" id="PTHR43811">
    <property type="entry name" value="FKBP-TYPE PEPTIDYL-PROLYL CIS-TRANS ISOMERASE FKPA"/>
    <property type="match status" value="1"/>
</dbReference>
<keyword evidence="6" id="KW-0472">Membrane</keyword>
<dbReference type="SUPFAM" id="SSF54534">
    <property type="entry name" value="FKBP-like"/>
    <property type="match status" value="1"/>
</dbReference>
<keyword evidence="3 5" id="KW-0697">Rotamase</keyword>
<keyword evidence="9" id="KW-1185">Reference proteome</keyword>
<dbReference type="Gramene" id="EME29596">
    <property type="protein sequence ID" value="EME29596"/>
    <property type="gene ID" value="Gasu_30350"/>
</dbReference>
<dbReference type="OMA" id="CKQTHET"/>
<name>M2W1P4_GALSU</name>
<organism evidence="8 9">
    <name type="scientific">Galdieria sulphuraria</name>
    <name type="common">Red alga</name>
    <dbReference type="NCBI Taxonomy" id="130081"/>
    <lineage>
        <taxon>Eukaryota</taxon>
        <taxon>Rhodophyta</taxon>
        <taxon>Bangiophyceae</taxon>
        <taxon>Galdieriales</taxon>
        <taxon>Galdieriaceae</taxon>
        <taxon>Galdieria</taxon>
    </lineage>
</organism>
<dbReference type="PROSITE" id="PS50059">
    <property type="entry name" value="FKBP_PPIASE"/>
    <property type="match status" value="1"/>
</dbReference>
<keyword evidence="6" id="KW-1133">Transmembrane helix</keyword>
<sequence>MDHIAFSPCTTLARTRNISTWSSNRVFKDKFALCKMHMNTMQRRQFVRLALVAFASVSFPLKIQSLAATEQLEALKLSPFNNLRFVTLEPGLKVAEISQGSGPQPLPGDICVVEYTGYLSNGQVFDSTSAKGRKPIAFLYGKGQVIPGWEIGLRDMRPGGRRVLVISPSLAYGEQGVCLEGYGCYIPPKETLVFDVSLVRIAPSPN</sequence>
<proteinExistence type="predicted"/>
<dbReference type="GO" id="GO:0003755">
    <property type="term" value="F:peptidyl-prolyl cis-trans isomerase activity"/>
    <property type="evidence" value="ECO:0007669"/>
    <property type="project" value="UniProtKB-KW"/>
</dbReference>
<accession>M2W1P4</accession>
<dbReference type="PANTHER" id="PTHR43811:SF19">
    <property type="entry name" value="39 KDA FK506-BINDING NUCLEAR PROTEIN"/>
    <property type="match status" value="1"/>
</dbReference>
<keyword evidence="6" id="KW-0812">Transmembrane</keyword>
<evidence type="ECO:0000256" key="5">
    <source>
        <dbReference type="PROSITE-ProRule" id="PRU00277"/>
    </source>
</evidence>
<dbReference type="InterPro" id="IPR001179">
    <property type="entry name" value="PPIase_FKBP_dom"/>
</dbReference>
<dbReference type="Proteomes" id="UP000030680">
    <property type="component" value="Unassembled WGS sequence"/>
</dbReference>
<dbReference type="RefSeq" id="XP_005706116.1">
    <property type="nucleotide sequence ID" value="XM_005706059.1"/>
</dbReference>
<dbReference type="InterPro" id="IPR046357">
    <property type="entry name" value="PPIase_dom_sf"/>
</dbReference>
<evidence type="ECO:0000256" key="6">
    <source>
        <dbReference type="SAM" id="Phobius"/>
    </source>
</evidence>
<feature type="domain" description="PPIase FKBP-type" evidence="7">
    <location>
        <begin position="108"/>
        <end position="202"/>
    </location>
</feature>